<dbReference type="AlphaFoldDB" id="A0A813FI48"/>
<keyword evidence="4" id="KW-1185">Reference proteome</keyword>
<proteinExistence type="predicted"/>
<feature type="compositionally biased region" description="Basic and acidic residues" evidence="1">
    <location>
        <begin position="232"/>
        <end position="243"/>
    </location>
</feature>
<feature type="compositionally biased region" description="Basic and acidic residues" evidence="1">
    <location>
        <begin position="205"/>
        <end position="216"/>
    </location>
</feature>
<reference evidence="2" key="1">
    <citation type="submission" date="2021-02" db="EMBL/GenBank/DDBJ databases">
        <authorList>
            <person name="Dougan E. K."/>
            <person name="Rhodes N."/>
            <person name="Thang M."/>
            <person name="Chan C."/>
        </authorList>
    </citation>
    <scope>NUCLEOTIDE SEQUENCE</scope>
</reference>
<organism evidence="2 4">
    <name type="scientific">Polarella glacialis</name>
    <name type="common">Dinoflagellate</name>
    <dbReference type="NCBI Taxonomy" id="89957"/>
    <lineage>
        <taxon>Eukaryota</taxon>
        <taxon>Sar</taxon>
        <taxon>Alveolata</taxon>
        <taxon>Dinophyceae</taxon>
        <taxon>Suessiales</taxon>
        <taxon>Suessiaceae</taxon>
        <taxon>Polarella</taxon>
    </lineage>
</organism>
<feature type="region of interest" description="Disordered" evidence="1">
    <location>
        <begin position="19"/>
        <end position="39"/>
    </location>
</feature>
<dbReference type="Proteomes" id="UP000654075">
    <property type="component" value="Unassembled WGS sequence"/>
</dbReference>
<protein>
    <submittedName>
        <fullName evidence="2">Uncharacterized protein</fullName>
    </submittedName>
</protein>
<accession>A0A813FI48</accession>
<feature type="region of interest" description="Disordered" evidence="1">
    <location>
        <begin position="198"/>
        <end position="243"/>
    </location>
</feature>
<dbReference type="Proteomes" id="UP000626109">
    <property type="component" value="Unassembled WGS sequence"/>
</dbReference>
<evidence type="ECO:0000313" key="4">
    <source>
        <dbReference type="Proteomes" id="UP000654075"/>
    </source>
</evidence>
<sequence>MVVLSRAELLAAQKAVVRPKNPGEEKKKKVAPVGPHIGDPRELADRLNKRWNGAQVIDSLKKKLIDYETRHGNLDEGKIVHADKELQILQKVVEDGEGVMHMQPAELAALNVIQNGKRDFIDFSLDELSRFTGAKISGFGEGSFDWRAQGEAGNNPALTRSTFEHRVADNMTRHASNCWRPRGFTDLDDSQWWAKVEQSQAAEAEVTRHAGEHPDASPRGSQSSHGKQGYSQKEKPIERFSLI</sequence>
<evidence type="ECO:0000313" key="3">
    <source>
        <dbReference type="EMBL" id="CAE8650647.1"/>
    </source>
</evidence>
<feature type="compositionally biased region" description="Polar residues" evidence="1">
    <location>
        <begin position="219"/>
        <end position="231"/>
    </location>
</feature>
<dbReference type="OrthoDB" id="410962at2759"/>
<evidence type="ECO:0000313" key="2">
    <source>
        <dbReference type="EMBL" id="CAE8613362.1"/>
    </source>
</evidence>
<dbReference type="EMBL" id="CAJNNW010009067">
    <property type="protein sequence ID" value="CAE8650647.1"/>
    <property type="molecule type" value="Genomic_DNA"/>
</dbReference>
<comment type="caution">
    <text evidence="2">The sequence shown here is derived from an EMBL/GenBank/DDBJ whole genome shotgun (WGS) entry which is preliminary data.</text>
</comment>
<evidence type="ECO:0000256" key="1">
    <source>
        <dbReference type="SAM" id="MobiDB-lite"/>
    </source>
</evidence>
<gene>
    <name evidence="2" type="ORF">PGLA1383_LOCUS31146</name>
    <name evidence="3" type="ORF">PGLA2088_LOCUS8447</name>
</gene>
<dbReference type="EMBL" id="CAJNNV010025246">
    <property type="protein sequence ID" value="CAE8613362.1"/>
    <property type="molecule type" value="Genomic_DNA"/>
</dbReference>
<name>A0A813FI48_POLGL</name>